<name>A0A1S3WE44_ERIEU</name>
<keyword evidence="1" id="KW-0472">Membrane</keyword>
<dbReference type="CTD" id="100130933"/>
<keyword evidence="2" id="KW-1185">Reference proteome</keyword>
<dbReference type="FunCoup" id="A0A1S3WE44">
    <property type="interactions" value="29"/>
</dbReference>
<keyword evidence="1" id="KW-0812">Transmembrane</keyword>
<sequence length="59" mass="7041">MDKLTKEKQKWNDEYWLNPWDQGGLIVICLFISMVMFLILFAVIFGVLPPCNKDKYEEE</sequence>
<evidence type="ECO:0000313" key="3">
    <source>
        <dbReference type="RefSeq" id="XP_016044651.1"/>
    </source>
</evidence>
<keyword evidence="1" id="KW-1133">Transmembrane helix</keyword>
<feature type="transmembrane region" description="Helical" evidence="1">
    <location>
        <begin position="25"/>
        <end position="48"/>
    </location>
</feature>
<dbReference type="InParanoid" id="A0A1S3WE44"/>
<proteinExistence type="predicted"/>
<evidence type="ECO:0000256" key="1">
    <source>
        <dbReference type="SAM" id="Phobius"/>
    </source>
</evidence>
<dbReference type="OrthoDB" id="9618375at2759"/>
<dbReference type="AlphaFoldDB" id="A0A1S3WE44"/>
<accession>A0A1S3WE44</accession>
<organism evidence="2 3">
    <name type="scientific">Erinaceus europaeus</name>
    <name type="common">Western European hedgehog</name>
    <dbReference type="NCBI Taxonomy" id="9365"/>
    <lineage>
        <taxon>Eukaryota</taxon>
        <taxon>Metazoa</taxon>
        <taxon>Chordata</taxon>
        <taxon>Craniata</taxon>
        <taxon>Vertebrata</taxon>
        <taxon>Euteleostomi</taxon>
        <taxon>Mammalia</taxon>
        <taxon>Eutheria</taxon>
        <taxon>Laurasiatheria</taxon>
        <taxon>Eulipotyphla</taxon>
        <taxon>Erinaceidae</taxon>
        <taxon>Erinaceinae</taxon>
        <taxon>Erinaceus</taxon>
    </lineage>
</organism>
<dbReference type="Proteomes" id="UP001652624">
    <property type="component" value="Chromosome 12"/>
</dbReference>
<reference evidence="3" key="1">
    <citation type="submission" date="2025-08" db="UniProtKB">
        <authorList>
            <consortium name="RefSeq"/>
        </authorList>
    </citation>
    <scope>IDENTIFICATION</scope>
</reference>
<dbReference type="GeneID" id="107522643"/>
<protein>
    <submittedName>
        <fullName evidence="3">Small integral membrane protein 6</fullName>
    </submittedName>
</protein>
<evidence type="ECO:0000313" key="2">
    <source>
        <dbReference type="Proteomes" id="UP001652624"/>
    </source>
</evidence>
<dbReference type="RefSeq" id="XP_016044651.1">
    <property type="nucleotide sequence ID" value="XM_016189165.2"/>
</dbReference>
<gene>
    <name evidence="3" type="primary">SMIM6</name>
</gene>